<name>A0AA37NZ48_9PEZI</name>
<dbReference type="Proteomes" id="UP001055115">
    <property type="component" value="Unassembled WGS sequence"/>
</dbReference>
<feature type="compositionally biased region" description="Acidic residues" evidence="1">
    <location>
        <begin position="435"/>
        <end position="451"/>
    </location>
</feature>
<keyword evidence="2" id="KW-0812">Transmembrane</keyword>
<evidence type="ECO:0000256" key="2">
    <source>
        <dbReference type="SAM" id="Phobius"/>
    </source>
</evidence>
<feature type="transmembrane region" description="Helical" evidence="2">
    <location>
        <begin position="183"/>
        <end position="205"/>
    </location>
</feature>
<feature type="region of interest" description="Disordered" evidence="1">
    <location>
        <begin position="123"/>
        <end position="165"/>
    </location>
</feature>
<feature type="compositionally biased region" description="Acidic residues" evidence="1">
    <location>
        <begin position="155"/>
        <end position="165"/>
    </location>
</feature>
<evidence type="ECO:0000313" key="3">
    <source>
        <dbReference type="EMBL" id="GKT41798.1"/>
    </source>
</evidence>
<evidence type="ECO:0000256" key="1">
    <source>
        <dbReference type="SAM" id="MobiDB-lite"/>
    </source>
</evidence>
<organism evidence="3 4">
    <name type="scientific">Colletotrichum spaethianum</name>
    <dbReference type="NCBI Taxonomy" id="700344"/>
    <lineage>
        <taxon>Eukaryota</taxon>
        <taxon>Fungi</taxon>
        <taxon>Dikarya</taxon>
        <taxon>Ascomycota</taxon>
        <taxon>Pezizomycotina</taxon>
        <taxon>Sordariomycetes</taxon>
        <taxon>Hypocreomycetidae</taxon>
        <taxon>Glomerellales</taxon>
        <taxon>Glomerellaceae</taxon>
        <taxon>Colletotrichum</taxon>
        <taxon>Colletotrichum spaethianum species complex</taxon>
    </lineage>
</organism>
<reference evidence="3 4" key="1">
    <citation type="submission" date="2022-03" db="EMBL/GenBank/DDBJ databases">
        <title>Genome data of Colletotrichum spp.</title>
        <authorList>
            <person name="Utami Y.D."/>
            <person name="Hiruma K."/>
        </authorList>
    </citation>
    <scope>NUCLEOTIDE SEQUENCE [LARGE SCALE GENOMIC DNA]</scope>
    <source>
        <strain evidence="3 4">MAFF 239500</strain>
    </source>
</reference>
<evidence type="ECO:0000313" key="4">
    <source>
        <dbReference type="Proteomes" id="UP001055115"/>
    </source>
</evidence>
<keyword evidence="2" id="KW-0472">Membrane</keyword>
<protein>
    <submittedName>
        <fullName evidence="3">Uncharacterized protein</fullName>
    </submittedName>
</protein>
<feature type="region of interest" description="Disordered" evidence="1">
    <location>
        <begin position="428"/>
        <end position="465"/>
    </location>
</feature>
<proteinExistence type="predicted"/>
<keyword evidence="4" id="KW-1185">Reference proteome</keyword>
<feature type="transmembrane region" description="Helical" evidence="2">
    <location>
        <begin position="364"/>
        <end position="397"/>
    </location>
</feature>
<dbReference type="AlphaFoldDB" id="A0AA37NZ48"/>
<accession>A0AA37NZ48</accession>
<dbReference type="GeneID" id="73322780"/>
<comment type="caution">
    <text evidence="3">The sequence shown here is derived from an EMBL/GenBank/DDBJ whole genome shotgun (WGS) entry which is preliminary data.</text>
</comment>
<gene>
    <name evidence="3" type="ORF">ColSpa_01978</name>
</gene>
<dbReference type="EMBL" id="BQXU01000003">
    <property type="protein sequence ID" value="GKT41798.1"/>
    <property type="molecule type" value="Genomic_DNA"/>
</dbReference>
<sequence length="501" mass="50729">MENPDPIQADGGAAVVLDNLFLLGGAVVLVVAAELGLNGGCVNAVGVEALAGALGELHVLLTALGGDGEVDVDVQGGDDLGVGELPDVDVVAAEDTGQVLDVLADLLEVNVVRGGLEENLGSRLGEGNSGLENNESDEQRDGGIGVEAAGPVGQPDDEGSDDDTNVAESVADDVKNHGVHSHIAVVVAVAASRLLALLVVVVLVVKAGLASRALGGGATTVVFNQVAVVVALGLEQRGLLVGLAILDNSLVDLALARRILAIKLGPASVDDLLSETRRVDADVLNASKARVVSGASSAAVMTLGGGGSAALGPTRRVGLPVEPNVTSRLRSGASGSSGDNGLGKDVANVTAVVVGSAREVGATFLGGVLVGVAVRVAMIVFAVVVGVIAAVGVAVAAEDKEADEVRGETEGTDDENQLGVIDLGRVEESGNGFENDGDAECDEEDGVEEGTENLSAQPLDDEVSSRTTLLQGWRGDLLRTSTCRWWPSSPRRQPRVRRKGK</sequence>
<keyword evidence="2" id="KW-1133">Transmembrane helix</keyword>
<dbReference type="RefSeq" id="XP_049124148.1">
    <property type="nucleotide sequence ID" value="XM_049268191.1"/>
</dbReference>